<keyword evidence="1" id="KW-1133">Transmembrane helix</keyword>
<feature type="transmembrane region" description="Helical" evidence="1">
    <location>
        <begin position="114"/>
        <end position="135"/>
    </location>
</feature>
<gene>
    <name evidence="2" type="ORF">H0267_15425</name>
</gene>
<dbReference type="Proteomes" id="UP000614490">
    <property type="component" value="Unassembled WGS sequence"/>
</dbReference>
<name>A0A931MWN9_9BACI</name>
<dbReference type="EMBL" id="JADZSC010000004">
    <property type="protein sequence ID" value="MBH0231600.1"/>
    <property type="molecule type" value="Genomic_DNA"/>
</dbReference>
<feature type="transmembrane region" description="Helical" evidence="1">
    <location>
        <begin position="32"/>
        <end position="49"/>
    </location>
</feature>
<keyword evidence="2" id="KW-0378">Hydrolase</keyword>
<feature type="transmembrane region" description="Helical" evidence="1">
    <location>
        <begin position="184"/>
        <end position="202"/>
    </location>
</feature>
<dbReference type="GO" id="GO:0016787">
    <property type="term" value="F:hydrolase activity"/>
    <property type="evidence" value="ECO:0007669"/>
    <property type="project" value="UniProtKB-KW"/>
</dbReference>
<keyword evidence="1" id="KW-0472">Membrane</keyword>
<proteinExistence type="predicted"/>
<accession>A0A931MWN9</accession>
<dbReference type="PANTHER" id="PTHR35531">
    <property type="entry name" value="INNER MEMBRANE PROTEIN YBCI-RELATED"/>
    <property type="match status" value="1"/>
</dbReference>
<comment type="caution">
    <text evidence="2">The sequence shown here is derived from an EMBL/GenBank/DDBJ whole genome shotgun (WGS) entry which is preliminary data.</text>
</comment>
<feature type="transmembrane region" description="Helical" evidence="1">
    <location>
        <begin position="141"/>
        <end position="163"/>
    </location>
</feature>
<dbReference type="AlphaFoldDB" id="A0A931MWN9"/>
<evidence type="ECO:0000313" key="2">
    <source>
        <dbReference type="EMBL" id="MBH0231600.1"/>
    </source>
</evidence>
<organism evidence="2 3">
    <name type="scientific">Halobacillus yeomjeoni</name>
    <dbReference type="NCBI Taxonomy" id="311194"/>
    <lineage>
        <taxon>Bacteria</taxon>
        <taxon>Bacillati</taxon>
        <taxon>Bacillota</taxon>
        <taxon>Bacilli</taxon>
        <taxon>Bacillales</taxon>
        <taxon>Bacillaceae</taxon>
        <taxon>Halobacillus</taxon>
    </lineage>
</organism>
<dbReference type="InterPro" id="IPR007404">
    <property type="entry name" value="YdjM-like"/>
</dbReference>
<keyword evidence="1" id="KW-0812">Transmembrane</keyword>
<reference evidence="2 3" key="1">
    <citation type="journal article" date="2005" name="Int. J. Syst. Evol. Microbiol.">
        <title>Halobacillus yeomjeoni sp. nov., isolated from a marine solar saltern in Korea.</title>
        <authorList>
            <person name="Yoon J.H."/>
            <person name="Kang S.J."/>
            <person name="Lee C.H."/>
            <person name="Oh H.W."/>
            <person name="Oh T.K."/>
        </authorList>
    </citation>
    <scope>NUCLEOTIDE SEQUENCE [LARGE SCALE GENOMIC DNA]</scope>
    <source>
        <strain evidence="2 3">KCTC 3957</strain>
    </source>
</reference>
<evidence type="ECO:0000313" key="3">
    <source>
        <dbReference type="Proteomes" id="UP000614490"/>
    </source>
</evidence>
<dbReference type="RefSeq" id="WP_197318238.1">
    <property type="nucleotide sequence ID" value="NZ_JADZSC010000004.1"/>
</dbReference>
<keyword evidence="3" id="KW-1185">Reference proteome</keyword>
<evidence type="ECO:0000256" key="1">
    <source>
        <dbReference type="SAM" id="Phobius"/>
    </source>
</evidence>
<feature type="transmembrane region" description="Helical" evidence="1">
    <location>
        <begin position="61"/>
        <end position="79"/>
    </location>
</feature>
<sequence length="203" mass="23156">MMAPGHQVVGFTFGVVALTLLPQVGIVTERPFQTVLFLLFVMFGSLLPDIDTPASKLGQKFWRGLMTIFAASLLIYLFIPEYIDRYREEVKVFVMLLLPVLIMIRGHRKMTHSLLFVGVLIVYSIILQQVFMIPWLYLSGLIVGVVSHLLADYITVKGIPLAYPLSKKHVQFILTFKTGSDMERLVVFSLILWNVWFLTSTIF</sequence>
<dbReference type="PANTHER" id="PTHR35531:SF1">
    <property type="entry name" value="INNER MEMBRANE PROTEIN YBCI-RELATED"/>
    <property type="match status" value="1"/>
</dbReference>
<dbReference type="Pfam" id="PF04307">
    <property type="entry name" value="YdjM"/>
    <property type="match status" value="1"/>
</dbReference>
<protein>
    <submittedName>
        <fullName evidence="2">Metal-dependent hydrolase</fullName>
    </submittedName>
</protein>